<dbReference type="RefSeq" id="YP_010649799.1">
    <property type="nucleotide sequence ID" value="NC_070773.1"/>
</dbReference>
<reference evidence="1" key="1">
    <citation type="submission" date="2019-12" db="EMBL/GenBank/DDBJ databases">
        <title>Isolation and complete genomic sequence of bacteriophage NF: A novel Vibrio alginolyticus phage isolated from the coastal water of Qingdao, China.</title>
        <authorList>
            <person name="Zhang X."/>
        </authorList>
    </citation>
    <scope>NUCLEOTIDE SEQUENCE [LARGE SCALE GENOMIC DNA]</scope>
</reference>
<dbReference type="GO" id="GO:0051536">
    <property type="term" value="F:iron-sulfur cluster binding"/>
    <property type="evidence" value="ECO:0007669"/>
    <property type="project" value="InterPro"/>
</dbReference>
<dbReference type="GO" id="GO:0046718">
    <property type="term" value="P:symbiont entry into host cell"/>
    <property type="evidence" value="ECO:0007669"/>
    <property type="project" value="InterPro"/>
</dbReference>
<dbReference type="NCBIfam" id="TIGR01600">
    <property type="entry name" value="phage_tail_L"/>
    <property type="match status" value="1"/>
</dbReference>
<protein>
    <submittedName>
        <fullName evidence="1">Minor tail protein L</fullName>
    </submittedName>
</protein>
<name>A0A6B9J1B3_9CAUD</name>
<evidence type="ECO:0000313" key="1">
    <source>
        <dbReference type="EMBL" id="QGZ13281.1"/>
    </source>
</evidence>
<dbReference type="Pfam" id="PF05100">
    <property type="entry name" value="Phage_tail_L"/>
    <property type="match status" value="1"/>
</dbReference>
<keyword evidence="2" id="KW-1185">Reference proteome</keyword>
<dbReference type="EMBL" id="MN812722">
    <property type="protein sequence ID" value="QGZ13281.1"/>
    <property type="molecule type" value="Genomic_DNA"/>
</dbReference>
<dbReference type="Proteomes" id="UP000435913">
    <property type="component" value="Segment"/>
</dbReference>
<dbReference type="InterPro" id="IPR006487">
    <property type="entry name" value="Phage_lambda_L"/>
</dbReference>
<accession>A0A6B9J1B3</accession>
<dbReference type="KEGG" id="vg:77925359"/>
<organism evidence="1 2">
    <name type="scientific">Vibrio phage NF</name>
    <dbReference type="NCBI Taxonomy" id="2686202"/>
    <lineage>
        <taxon>Viruses</taxon>
        <taxon>Duplodnaviria</taxon>
        <taxon>Heunggongvirae</taxon>
        <taxon>Uroviricota</taxon>
        <taxon>Caudoviricetes</taxon>
        <taxon>Enfavirus</taxon>
        <taxon>Enfavirus NF</taxon>
    </lineage>
</organism>
<evidence type="ECO:0000313" key="2">
    <source>
        <dbReference type="Proteomes" id="UP000435913"/>
    </source>
</evidence>
<dbReference type="GO" id="GO:0030430">
    <property type="term" value="C:host cell cytoplasm"/>
    <property type="evidence" value="ECO:0007669"/>
    <property type="project" value="InterPro"/>
</dbReference>
<sequence>MILEDVQKLQPGNIVTFYELDLTALDGDIQRFHNYDHSIIYWQGNEYHPWAIEASGFQRTGEQQQPNPSIAVGNIGEDAEGNKVTGVISALCLAFDDLVGAKLTRKRTFAKYLDAENFPDGNPNADPSEHFFDEVWIVSQKERETCESVSFVLSSPLSMDGVQLPRRQVIANVCGWLTMDRDGFGGYRGAGCGYTGTNYFDKDGNPVADPSDDKCGGRVSDCKKRFGENNPLSFGSFPSADRLN</sequence>
<proteinExistence type="predicted"/>
<dbReference type="GeneID" id="77925359"/>